<reference evidence="1 2" key="1">
    <citation type="submission" date="2024-04" db="EMBL/GenBank/DDBJ databases">
        <authorList>
            <person name="Waldvogel A.-M."/>
            <person name="Schoenle A."/>
        </authorList>
    </citation>
    <scope>NUCLEOTIDE SEQUENCE [LARGE SCALE GENOMIC DNA]</scope>
</reference>
<evidence type="ECO:0000313" key="1">
    <source>
        <dbReference type="EMBL" id="CAL1570440.1"/>
    </source>
</evidence>
<keyword evidence="2" id="KW-1185">Reference proteome</keyword>
<accession>A0AAV2IZG0</accession>
<evidence type="ECO:0000313" key="2">
    <source>
        <dbReference type="Proteomes" id="UP001497482"/>
    </source>
</evidence>
<protein>
    <submittedName>
        <fullName evidence="1">Uncharacterized protein</fullName>
    </submittedName>
</protein>
<dbReference type="EMBL" id="OZ035832">
    <property type="protein sequence ID" value="CAL1570440.1"/>
    <property type="molecule type" value="Genomic_DNA"/>
</dbReference>
<dbReference type="Proteomes" id="UP001497482">
    <property type="component" value="Chromosome 10"/>
</dbReference>
<sequence>MSWRTWTAHFNCCPTNKGGSVHQDQYLDIRQNSYVKLVMLARLVVPPPPSVVLVIISLHQDSPHVTLAHQACSVTSAACQSHLGPADQDIFVPEDLLNQPLFFDLMEMCVPLDISVQKAVGHRSPVQEGASFQSLELHLPLTATSAPRGNIVLVLEPHSPWVCALLVSSV</sequence>
<dbReference type="AlphaFoldDB" id="A0AAV2IZG0"/>
<proteinExistence type="predicted"/>
<gene>
    <name evidence="1" type="ORF">KC01_LOCUS2740</name>
</gene>
<organism evidence="1 2">
    <name type="scientific">Knipowitschia caucasica</name>
    <name type="common">Caucasian dwarf goby</name>
    <name type="synonym">Pomatoschistus caucasicus</name>
    <dbReference type="NCBI Taxonomy" id="637954"/>
    <lineage>
        <taxon>Eukaryota</taxon>
        <taxon>Metazoa</taxon>
        <taxon>Chordata</taxon>
        <taxon>Craniata</taxon>
        <taxon>Vertebrata</taxon>
        <taxon>Euteleostomi</taxon>
        <taxon>Actinopterygii</taxon>
        <taxon>Neopterygii</taxon>
        <taxon>Teleostei</taxon>
        <taxon>Neoteleostei</taxon>
        <taxon>Acanthomorphata</taxon>
        <taxon>Gobiaria</taxon>
        <taxon>Gobiiformes</taxon>
        <taxon>Gobioidei</taxon>
        <taxon>Gobiidae</taxon>
        <taxon>Gobiinae</taxon>
        <taxon>Knipowitschia</taxon>
    </lineage>
</organism>
<name>A0AAV2IZG0_KNICA</name>